<dbReference type="InterPro" id="IPR017853">
    <property type="entry name" value="GH"/>
</dbReference>
<comment type="caution">
    <text evidence="6">The sequence shown here is derived from an EMBL/GenBank/DDBJ whole genome shotgun (WGS) entry which is preliminary data.</text>
</comment>
<reference evidence="6 7" key="1">
    <citation type="submission" date="2016-04" db="EMBL/GenBank/DDBJ databases">
        <authorList>
            <person name="Chen L."/>
            <person name="Zhuang W."/>
            <person name="Wang G."/>
        </authorList>
    </citation>
    <scope>NUCLEOTIDE SEQUENCE [LARGE SCALE GENOMIC DNA]</scope>
    <source>
        <strain evidence="7">GR20</strain>
    </source>
</reference>
<dbReference type="EMBL" id="LWBO01000005">
    <property type="protein sequence ID" value="OQP51453.1"/>
    <property type="molecule type" value="Genomic_DNA"/>
</dbReference>
<dbReference type="PRINTS" id="PR00745">
    <property type="entry name" value="GLHYDRLASE39"/>
</dbReference>
<dbReference type="PANTHER" id="PTHR12631">
    <property type="entry name" value="ALPHA-L-IDURONIDASE"/>
    <property type="match status" value="1"/>
</dbReference>
<dbReference type="PANTHER" id="PTHR12631:SF8">
    <property type="entry name" value="ALPHA-L-IDURONIDASE"/>
    <property type="match status" value="1"/>
</dbReference>
<keyword evidence="4" id="KW-0732">Signal</keyword>
<accession>A0ABX3P061</accession>
<feature type="signal peptide" evidence="4">
    <location>
        <begin position="1"/>
        <end position="28"/>
    </location>
</feature>
<evidence type="ECO:0000313" key="7">
    <source>
        <dbReference type="Proteomes" id="UP000192277"/>
    </source>
</evidence>
<keyword evidence="7" id="KW-1185">Reference proteome</keyword>
<protein>
    <submittedName>
        <fullName evidence="6">Beta-xylosidase</fullName>
    </submittedName>
</protein>
<sequence length="604" mass="67192">MIKRLTLLNFAILTGIACSLVISTAAQNAKSDKEPAWVKQTGARKFPSSKKTFSVIEYGAKPDAQEKATIQIDFAKEIGDMKPIWAWFGYDEPNYTYMKDGKKLLSEIAALSPVPVHVRAHNLLTSGDGTPALKWGSTNAYTEDANGNPVYNWTITDSIFDTYIKRGMKPLAQIGFMPEALSSHPEPYKHDWQPGQPYSKIFTGWAYPPKDYKKWATLVYEWVNHCVKRYGKKEVESWYWELWNEPNGGNGYWKGTVQDYCKLYDYTSDALKRALPSARIGGPHVTGPAGSGSAQFLKTFLQHCSNDTNAATGKTGAPLDFIAFHAKGAPRMVNTHVRMGISNQLRDISSGFEIVSSFKQWAHLPIVIGESDPEGCAACGMATNPENAYRNGTMYSSYTAAAFARKYLLADYFKVNLLGAVSWSFEFENQPWFYGFRDLATNGVDKPVLNVFRMFGMMSGKRVAVTSDQMYSLFSIRDSGVRKETTDIGAIAAKSDHSATAMIWNYHDDDTTGATATVVLQCSGLNGKQVTLRQYRIDADHSNSYEVWKKMGSPQQPTAEQVAQLEKAGQLEQTAASKETIKNGLLQLNMQLPGQGIVFIKIEY</sequence>
<evidence type="ECO:0000256" key="4">
    <source>
        <dbReference type="SAM" id="SignalP"/>
    </source>
</evidence>
<dbReference type="InterPro" id="IPR000514">
    <property type="entry name" value="Glyco_hydro_39"/>
</dbReference>
<feature type="chain" id="PRO_5046915801" evidence="4">
    <location>
        <begin position="29"/>
        <end position="604"/>
    </location>
</feature>
<keyword evidence="2" id="KW-0378">Hydrolase</keyword>
<proteinExistence type="inferred from homology"/>
<dbReference type="SUPFAM" id="SSF51445">
    <property type="entry name" value="(Trans)glycosidases"/>
    <property type="match status" value="1"/>
</dbReference>
<dbReference type="PROSITE" id="PS51257">
    <property type="entry name" value="PROKAR_LIPOPROTEIN"/>
    <property type="match status" value="1"/>
</dbReference>
<comment type="similarity">
    <text evidence="1">Belongs to the glycosyl hydrolase 39 family.</text>
</comment>
<dbReference type="Gene3D" id="3.20.20.80">
    <property type="entry name" value="Glycosidases"/>
    <property type="match status" value="1"/>
</dbReference>
<dbReference type="Gene3D" id="2.60.40.1500">
    <property type="entry name" value="Glycosyl hydrolase domain, family 39"/>
    <property type="match status" value="1"/>
</dbReference>
<dbReference type="InterPro" id="IPR051923">
    <property type="entry name" value="Glycosyl_Hydrolase_39"/>
</dbReference>
<dbReference type="Proteomes" id="UP000192277">
    <property type="component" value="Unassembled WGS sequence"/>
</dbReference>
<dbReference type="Pfam" id="PF01229">
    <property type="entry name" value="Glyco_hydro_39"/>
    <property type="match status" value="1"/>
</dbReference>
<gene>
    <name evidence="6" type="ORF">A4D02_25345</name>
</gene>
<evidence type="ECO:0000256" key="2">
    <source>
        <dbReference type="ARBA" id="ARBA00022801"/>
    </source>
</evidence>
<dbReference type="RefSeq" id="WP_014219856.1">
    <property type="nucleotide sequence ID" value="NZ_LWBO01000005.1"/>
</dbReference>
<keyword evidence="3" id="KW-0326">Glycosidase</keyword>
<name>A0ABX3P061_9BACT</name>
<evidence type="ECO:0000256" key="3">
    <source>
        <dbReference type="ARBA" id="ARBA00023295"/>
    </source>
</evidence>
<evidence type="ECO:0000313" key="6">
    <source>
        <dbReference type="EMBL" id="OQP51453.1"/>
    </source>
</evidence>
<feature type="domain" description="Glycosyl hydrolases family 39 N-terminal catalytic" evidence="5">
    <location>
        <begin position="71"/>
        <end position="570"/>
    </location>
</feature>
<evidence type="ECO:0000259" key="5">
    <source>
        <dbReference type="Pfam" id="PF01229"/>
    </source>
</evidence>
<evidence type="ECO:0000256" key="1">
    <source>
        <dbReference type="ARBA" id="ARBA00008875"/>
    </source>
</evidence>
<dbReference type="SUPFAM" id="SSF51011">
    <property type="entry name" value="Glycosyl hydrolase domain"/>
    <property type="match status" value="1"/>
</dbReference>
<organism evidence="6 7">
    <name type="scientific">Niastella koreensis</name>
    <dbReference type="NCBI Taxonomy" id="354356"/>
    <lineage>
        <taxon>Bacteria</taxon>
        <taxon>Pseudomonadati</taxon>
        <taxon>Bacteroidota</taxon>
        <taxon>Chitinophagia</taxon>
        <taxon>Chitinophagales</taxon>
        <taxon>Chitinophagaceae</taxon>
        <taxon>Niastella</taxon>
    </lineage>
</organism>
<dbReference type="InterPro" id="IPR049166">
    <property type="entry name" value="GH39_cat"/>
</dbReference>